<dbReference type="SUPFAM" id="SSF49785">
    <property type="entry name" value="Galactose-binding domain-like"/>
    <property type="match status" value="1"/>
</dbReference>
<gene>
    <name evidence="2" type="ORF">ACFY1D_05525</name>
</gene>
<dbReference type="PROSITE" id="PS50022">
    <property type="entry name" value="FA58C_3"/>
    <property type="match status" value="1"/>
</dbReference>
<dbReference type="InterPro" id="IPR008979">
    <property type="entry name" value="Galactose-bd-like_sf"/>
</dbReference>
<dbReference type="Pfam" id="PF00754">
    <property type="entry name" value="F5_F8_type_C"/>
    <property type="match status" value="1"/>
</dbReference>
<dbReference type="Proteomes" id="UP001602058">
    <property type="component" value="Unassembled WGS sequence"/>
</dbReference>
<sequence>MVDMLAKAGVDLTADLTNLASGATVSASHTGSGSNVAGAVDGYPTNEPFWGAGGSANSQDWYELNFGTARTLDEVRLYFKDSRPASTTYRAPSAYTIQYYDGGSWVNAPGQTRSPAAPRANYNLVRFPAISAQRVRVLATNTSGARTGLTEVKVYNRYGPTATSKR</sequence>
<comment type="caution">
    <text evidence="2">The sequence shown here is derived from an EMBL/GenBank/DDBJ whole genome shotgun (WGS) entry which is preliminary data.</text>
</comment>
<proteinExistence type="predicted"/>
<name>A0ABW6UDS3_9ACTN</name>
<dbReference type="Gene3D" id="2.60.120.260">
    <property type="entry name" value="Galactose-binding domain-like"/>
    <property type="match status" value="1"/>
</dbReference>
<feature type="domain" description="F5/8 type C" evidence="1">
    <location>
        <begin position="5"/>
        <end position="157"/>
    </location>
</feature>
<reference evidence="2 3" key="1">
    <citation type="submission" date="2024-10" db="EMBL/GenBank/DDBJ databases">
        <title>The Natural Products Discovery Center: Release of the First 8490 Sequenced Strains for Exploring Actinobacteria Biosynthetic Diversity.</title>
        <authorList>
            <person name="Kalkreuter E."/>
            <person name="Kautsar S.A."/>
            <person name="Yang D."/>
            <person name="Bader C.D."/>
            <person name="Teijaro C.N."/>
            <person name="Fluegel L."/>
            <person name="Davis C.M."/>
            <person name="Simpson J.R."/>
            <person name="Lauterbach L."/>
            <person name="Steele A.D."/>
            <person name="Gui C."/>
            <person name="Meng S."/>
            <person name="Li G."/>
            <person name="Viehrig K."/>
            <person name="Ye F."/>
            <person name="Su P."/>
            <person name="Kiefer A.F."/>
            <person name="Nichols A."/>
            <person name="Cepeda A.J."/>
            <person name="Yan W."/>
            <person name="Fan B."/>
            <person name="Jiang Y."/>
            <person name="Adhikari A."/>
            <person name="Zheng C.-J."/>
            <person name="Schuster L."/>
            <person name="Cowan T.M."/>
            <person name="Smanski M.J."/>
            <person name="Chevrette M.G."/>
            <person name="De Carvalho L.P.S."/>
            <person name="Shen B."/>
        </authorList>
    </citation>
    <scope>NUCLEOTIDE SEQUENCE [LARGE SCALE GENOMIC DNA]</scope>
    <source>
        <strain evidence="2 3">NPDC001390</strain>
    </source>
</reference>
<evidence type="ECO:0000259" key="1">
    <source>
        <dbReference type="PROSITE" id="PS50022"/>
    </source>
</evidence>
<evidence type="ECO:0000313" key="2">
    <source>
        <dbReference type="EMBL" id="MFF4520903.1"/>
    </source>
</evidence>
<dbReference type="EMBL" id="JBIAWJ010000002">
    <property type="protein sequence ID" value="MFF4520903.1"/>
    <property type="molecule type" value="Genomic_DNA"/>
</dbReference>
<dbReference type="RefSeq" id="WP_387883905.1">
    <property type="nucleotide sequence ID" value="NZ_JBIAWJ010000002.1"/>
</dbReference>
<protein>
    <submittedName>
        <fullName evidence="2">Discoidin domain-containing protein</fullName>
    </submittedName>
</protein>
<dbReference type="InterPro" id="IPR000421">
    <property type="entry name" value="FA58C"/>
</dbReference>
<keyword evidence="3" id="KW-1185">Reference proteome</keyword>
<accession>A0ABW6UDS3</accession>
<evidence type="ECO:0000313" key="3">
    <source>
        <dbReference type="Proteomes" id="UP001602058"/>
    </source>
</evidence>
<organism evidence="2 3">
    <name type="scientific">Streptomyces bluensis</name>
    <dbReference type="NCBI Taxonomy" id="33897"/>
    <lineage>
        <taxon>Bacteria</taxon>
        <taxon>Bacillati</taxon>
        <taxon>Actinomycetota</taxon>
        <taxon>Actinomycetes</taxon>
        <taxon>Kitasatosporales</taxon>
        <taxon>Streptomycetaceae</taxon>
        <taxon>Streptomyces</taxon>
    </lineage>
</organism>